<dbReference type="Pfam" id="PF14090">
    <property type="entry name" value="HTH_39"/>
    <property type="match status" value="1"/>
</dbReference>
<evidence type="ECO:0000313" key="3">
    <source>
        <dbReference type="EMBL" id="CAB4170837.1"/>
    </source>
</evidence>
<protein>
    <submittedName>
        <fullName evidence="2">Helix-turn-helix domain containing protein</fullName>
    </submittedName>
</protein>
<proteinExistence type="predicted"/>
<evidence type="ECO:0000313" key="2">
    <source>
        <dbReference type="EMBL" id="CAB4167987.1"/>
    </source>
</evidence>
<dbReference type="EMBL" id="LR796858">
    <property type="protein sequence ID" value="CAB4170837.1"/>
    <property type="molecule type" value="Genomic_DNA"/>
</dbReference>
<feature type="domain" description="Winged helix-turn-helix" evidence="1">
    <location>
        <begin position="9"/>
        <end position="58"/>
    </location>
</feature>
<dbReference type="InterPro" id="IPR055245">
    <property type="entry name" value="HTH_proteobacteria"/>
</dbReference>
<evidence type="ECO:0000259" key="1">
    <source>
        <dbReference type="Pfam" id="PF14090"/>
    </source>
</evidence>
<dbReference type="EMBL" id="LR796944">
    <property type="protein sequence ID" value="CAB4177109.1"/>
    <property type="molecule type" value="Genomic_DNA"/>
</dbReference>
<accession>A0A6J5P9X2</accession>
<organism evidence="2">
    <name type="scientific">uncultured Caudovirales phage</name>
    <dbReference type="NCBI Taxonomy" id="2100421"/>
    <lineage>
        <taxon>Viruses</taxon>
        <taxon>Duplodnaviria</taxon>
        <taxon>Heunggongvirae</taxon>
        <taxon>Uroviricota</taxon>
        <taxon>Caudoviricetes</taxon>
        <taxon>Peduoviridae</taxon>
        <taxon>Maltschvirus</taxon>
        <taxon>Maltschvirus maltsch</taxon>
    </lineage>
</organism>
<evidence type="ECO:0000313" key="5">
    <source>
        <dbReference type="EMBL" id="CAB4223078.1"/>
    </source>
</evidence>
<sequence length="85" mass="9053">MSNDSMQGQFLQHLQTGATVTRRQATAFFGLRNPSATVYALREEGVCVYANSVTLKDGRKTVAYRIGRPSKAIIAAGFASLGASA</sequence>
<name>A0A6J5P9X2_9CAUD</name>
<reference evidence="2" key="1">
    <citation type="submission" date="2020-04" db="EMBL/GenBank/DDBJ databases">
        <authorList>
            <person name="Chiriac C."/>
            <person name="Salcher M."/>
            <person name="Ghai R."/>
            <person name="Kavagutti S V."/>
        </authorList>
    </citation>
    <scope>NUCLEOTIDE SEQUENCE</scope>
</reference>
<dbReference type="EMBL" id="LR796815">
    <property type="protein sequence ID" value="CAB4167987.1"/>
    <property type="molecule type" value="Genomic_DNA"/>
</dbReference>
<evidence type="ECO:0000313" key="4">
    <source>
        <dbReference type="EMBL" id="CAB4177109.1"/>
    </source>
</evidence>
<dbReference type="EMBL" id="LR797534">
    <property type="protein sequence ID" value="CAB4223078.1"/>
    <property type="molecule type" value="Genomic_DNA"/>
</dbReference>
<gene>
    <name evidence="5" type="ORF">UFOVP1666_121</name>
    <name evidence="2" type="ORF">UFOVP867_76</name>
    <name evidence="3" type="ORF">UFOVP913_122</name>
    <name evidence="4" type="ORF">UFOVP993_175</name>
</gene>